<dbReference type="NCBIfam" id="TIGR00553">
    <property type="entry name" value="pabB"/>
    <property type="match status" value="1"/>
</dbReference>
<dbReference type="AlphaFoldDB" id="A0A2V1GWW8"/>
<proteinExistence type="predicted"/>
<accession>A0A2V1GWW8</accession>
<dbReference type="InterPro" id="IPR005802">
    <property type="entry name" value="ADC_synth_comp_1"/>
</dbReference>
<dbReference type="InterPro" id="IPR019999">
    <property type="entry name" value="Anth_synth_I-like"/>
</dbReference>
<evidence type="ECO:0000256" key="1">
    <source>
        <dbReference type="ARBA" id="ARBA00013139"/>
    </source>
</evidence>
<evidence type="ECO:0000259" key="3">
    <source>
        <dbReference type="Pfam" id="PF00425"/>
    </source>
</evidence>
<dbReference type="EC" id="2.6.1.85" evidence="1"/>
<dbReference type="InterPro" id="IPR006805">
    <property type="entry name" value="Anth_synth_I_N"/>
</dbReference>
<dbReference type="GO" id="GO:0009396">
    <property type="term" value="P:folic acid-containing compound biosynthetic process"/>
    <property type="evidence" value="ECO:0007669"/>
    <property type="project" value="InterPro"/>
</dbReference>
<keyword evidence="2" id="KW-0808">Transferase</keyword>
<feature type="domain" description="Chorismate-utilising enzyme C-terminal" evidence="3">
    <location>
        <begin position="195"/>
        <end position="448"/>
    </location>
</feature>
<dbReference type="InterPro" id="IPR005801">
    <property type="entry name" value="ADC_synthase"/>
</dbReference>
<dbReference type="PRINTS" id="PR00095">
    <property type="entry name" value="ANTSNTHASEI"/>
</dbReference>
<feature type="domain" description="Anthranilate synthase component I N-terminal" evidence="4">
    <location>
        <begin position="19"/>
        <end position="152"/>
    </location>
</feature>
<dbReference type="EMBL" id="QDDL01000003">
    <property type="protein sequence ID" value="PVZ69558.1"/>
    <property type="molecule type" value="Genomic_DNA"/>
</dbReference>
<dbReference type="Pfam" id="PF00425">
    <property type="entry name" value="Chorismate_bind"/>
    <property type="match status" value="1"/>
</dbReference>
<dbReference type="PANTHER" id="PTHR11236:SF50">
    <property type="entry name" value="AMINODEOXYCHORISMATE SYNTHASE COMPONENT 1"/>
    <property type="match status" value="1"/>
</dbReference>
<evidence type="ECO:0000313" key="5">
    <source>
        <dbReference type="EMBL" id="PVZ69558.1"/>
    </source>
</evidence>
<dbReference type="Gene3D" id="3.60.120.10">
    <property type="entry name" value="Anthranilate synthase"/>
    <property type="match status" value="1"/>
</dbReference>
<dbReference type="GO" id="GO:0046820">
    <property type="term" value="F:4-amino-4-deoxychorismate synthase activity"/>
    <property type="evidence" value="ECO:0007669"/>
    <property type="project" value="UniProtKB-EC"/>
</dbReference>
<organism evidence="5 6">
    <name type="scientific">Pelagibaculum spongiae</name>
    <dbReference type="NCBI Taxonomy" id="2080658"/>
    <lineage>
        <taxon>Bacteria</taxon>
        <taxon>Pseudomonadati</taxon>
        <taxon>Pseudomonadota</taxon>
        <taxon>Gammaproteobacteria</taxon>
        <taxon>Oceanospirillales</taxon>
        <taxon>Pelagibaculum</taxon>
    </lineage>
</organism>
<evidence type="ECO:0000256" key="2">
    <source>
        <dbReference type="ARBA" id="ARBA00022679"/>
    </source>
</evidence>
<sequence>MQEITLRLSLPYREDASSWFDHFAKNDWAIFLDSCQPNSQDGDLDIIAAQPWQTLWFDQNGWTLEKHWPLSQGKVNPETAPIKQTGTENPWQKLQQLIQQCPETAPLHGAVVGYWGYHIDQPKQDRDSWMPQMAVGFYDWLLVTDHKNKTCQLMAAGVHINEQQLIDIKNDLLKKSSNKYTDFKLTSEPTNLMSKQQYQNHFEKIKKYLKDGDCYQVNLTQAFEAKFTGDSWSAYQQLRKKNPAPFSAFIRTPHGSLVSCSPERFLKLDQQQVETKPIKGTRPRGKTPQQDLLLKQQLQASQKDQAENLMIVDLLRNDLGMSCTPGSIHVPGLFEIESFANVHHLVSTIRGKLDPKQSPIELLQHAFPGGSITGAPKKRSMEIINELEAIGRSIYCGSIGYIDFSGKMDTSITIRTAICSDDTIRWWGGGGIVYDSKVDEEYQESFDKVDNIARLLKAM</sequence>
<dbReference type="SUPFAM" id="SSF56322">
    <property type="entry name" value="ADC synthase"/>
    <property type="match status" value="1"/>
</dbReference>
<keyword evidence="6" id="KW-1185">Reference proteome</keyword>
<name>A0A2V1GWW8_9GAMM</name>
<evidence type="ECO:0000259" key="4">
    <source>
        <dbReference type="Pfam" id="PF04715"/>
    </source>
</evidence>
<protein>
    <recommendedName>
        <fullName evidence="1">aminodeoxychorismate synthase</fullName>
        <ecNumber evidence="1">2.6.1.85</ecNumber>
    </recommendedName>
</protein>
<comment type="caution">
    <text evidence="5">The sequence shown here is derived from an EMBL/GenBank/DDBJ whole genome shotgun (WGS) entry which is preliminary data.</text>
</comment>
<evidence type="ECO:0000313" key="6">
    <source>
        <dbReference type="Proteomes" id="UP000244906"/>
    </source>
</evidence>
<dbReference type="Proteomes" id="UP000244906">
    <property type="component" value="Unassembled WGS sequence"/>
</dbReference>
<reference evidence="5 6" key="1">
    <citation type="submission" date="2018-04" db="EMBL/GenBank/DDBJ databases">
        <title>Thalassorhabdus spongiae gen. nov., sp. nov., isolated from a marine sponge in South-West Iceland.</title>
        <authorList>
            <person name="Knobloch S."/>
            <person name="Daussin A."/>
            <person name="Johannsson R."/>
            <person name="Marteinsson V.T."/>
        </authorList>
    </citation>
    <scope>NUCLEOTIDE SEQUENCE [LARGE SCALE GENOMIC DNA]</scope>
    <source>
        <strain evidence="5 6">Hp12</strain>
    </source>
</reference>
<dbReference type="Pfam" id="PF04715">
    <property type="entry name" value="Anth_synt_I_N"/>
    <property type="match status" value="1"/>
</dbReference>
<dbReference type="PANTHER" id="PTHR11236">
    <property type="entry name" value="AMINOBENZOATE/ANTHRANILATE SYNTHASE"/>
    <property type="match status" value="1"/>
</dbReference>
<dbReference type="GO" id="GO:0000162">
    <property type="term" value="P:L-tryptophan biosynthetic process"/>
    <property type="evidence" value="ECO:0007669"/>
    <property type="project" value="TreeGrafter"/>
</dbReference>
<gene>
    <name evidence="5" type="primary">pabB</name>
    <name evidence="5" type="ORF">DC094_09570</name>
</gene>
<dbReference type="InterPro" id="IPR015890">
    <property type="entry name" value="Chorismate_C"/>
</dbReference>